<accession>A0A5E7U9I2</accession>
<dbReference type="EMBL" id="CABVJC010000005">
    <property type="protein sequence ID" value="VVQ07581.1"/>
    <property type="molecule type" value="Genomic_DNA"/>
</dbReference>
<sequence length="447" mass="47697">MADEYNRQLHQKETLALEKLQKENPDKAYQLKAAACALVHCSASVPPDDPQYETIKALEIDCKGFKDAQSALFATRAFDEYSKWDQVNDDLLLNDKNLRQSANASRAVLGAIGAAAGFGGAIVSSPACVTAVGCAIPALSGLGGVASFADGWQATGELFAPYEYSQGSKVLDSFSSATYPGDVNPLRDYGTEAAKAAMEIALLKGAGKYLEGSGELLLTSGGKKGGSLPGSTSAVDKVEFNATRDAEGFGLSAQRDFVPGKEHRAENINAGQVTDRDGLPCVDGEKTANDLLLTEQAGGVKPPYWGTQRPAWKEGTIVRDKVVDQPRTMTMTINEDQYAKMLESEAFGRNPATSLGGWATDTPINSVADVRNKLAVSEEFKEGPLYQVTFTVKPGPGIREGTVGDMWDATNGVRLPGGGHQVNFMDKSPRTNPELYQVDMGSVRPLQ</sequence>
<name>A0A5E7U9I2_PSEFL</name>
<protein>
    <submittedName>
        <fullName evidence="1">Uncharacterized protein</fullName>
    </submittedName>
</protein>
<dbReference type="Proteomes" id="UP000326452">
    <property type="component" value="Unassembled WGS sequence"/>
</dbReference>
<reference evidence="1 2" key="1">
    <citation type="submission" date="2019-09" db="EMBL/GenBank/DDBJ databases">
        <authorList>
            <person name="Chandra G."/>
            <person name="Truman W A."/>
        </authorList>
    </citation>
    <scope>NUCLEOTIDE SEQUENCE [LARGE SCALE GENOMIC DNA]</scope>
    <source>
        <strain evidence="1">PS941</strain>
    </source>
</reference>
<evidence type="ECO:0000313" key="2">
    <source>
        <dbReference type="Proteomes" id="UP000326452"/>
    </source>
</evidence>
<proteinExistence type="predicted"/>
<organism evidence="1 2">
    <name type="scientific">Pseudomonas fluorescens</name>
    <dbReference type="NCBI Taxonomy" id="294"/>
    <lineage>
        <taxon>Bacteria</taxon>
        <taxon>Pseudomonadati</taxon>
        <taxon>Pseudomonadota</taxon>
        <taxon>Gammaproteobacteria</taxon>
        <taxon>Pseudomonadales</taxon>
        <taxon>Pseudomonadaceae</taxon>
        <taxon>Pseudomonas</taxon>
    </lineage>
</organism>
<dbReference type="AlphaFoldDB" id="A0A5E7U9I2"/>
<evidence type="ECO:0000313" key="1">
    <source>
        <dbReference type="EMBL" id="VVQ07581.1"/>
    </source>
</evidence>
<gene>
    <name evidence="1" type="ORF">PS941_03274</name>
</gene>
<dbReference type="RefSeq" id="WP_224789354.1">
    <property type="nucleotide sequence ID" value="NZ_CABVJC010000005.1"/>
</dbReference>